<comment type="caution">
    <text evidence="1">The sequence shown here is derived from an EMBL/GenBank/DDBJ whole genome shotgun (WGS) entry which is preliminary data.</text>
</comment>
<protein>
    <submittedName>
        <fullName evidence="1">Uncharacterized protein</fullName>
    </submittedName>
</protein>
<reference evidence="1" key="1">
    <citation type="submission" date="2021-08" db="EMBL/GenBank/DDBJ databases">
        <title>The first chromosome-level gecko genome reveals the dynamic sex chromosomes of Neotropical dwarf geckos (Sphaerodactylidae: Sphaerodactylus).</title>
        <authorList>
            <person name="Pinto B.J."/>
            <person name="Keating S.E."/>
            <person name="Gamble T."/>
        </authorList>
    </citation>
    <scope>NUCLEOTIDE SEQUENCE</scope>
    <source>
        <strain evidence="1">TG3544</strain>
    </source>
</reference>
<gene>
    <name evidence="1" type="ORF">K3G42_018761</name>
</gene>
<evidence type="ECO:0000313" key="1">
    <source>
        <dbReference type="EMBL" id="KAH7998655.1"/>
    </source>
</evidence>
<sequence>MQPIDQDIYSEWDPAAQSEWSRAQVRGAGAWQRERDETWQEIHFLQRNMELLLACTEAAEQNCQDPPQLPPQPPEGERLVLAPPNDGLTGPQPRQAPQRRRLLKACFDGTMEKLAYFLILVEAHIEKHGSDYEDEVEQFPHFMLALRQQFEDPFEEKARVRLRQIRQGSRSVSEYVSEFCQVAGVVQDCLRQVKFHFFQEGLHPEVAQWAMVTAEPTYLAGWYTRAGEVEVLLRRVQLLKQWGNPPPASPHPLLEGISPAHADKEARELLYAQRRQLGLCLSCRSEGHKAALCPSKKADSPVVPAQ</sequence>
<evidence type="ECO:0000313" key="2">
    <source>
        <dbReference type="Proteomes" id="UP000827872"/>
    </source>
</evidence>
<organism evidence="1 2">
    <name type="scientific">Sphaerodactylus townsendi</name>
    <dbReference type="NCBI Taxonomy" id="933632"/>
    <lineage>
        <taxon>Eukaryota</taxon>
        <taxon>Metazoa</taxon>
        <taxon>Chordata</taxon>
        <taxon>Craniata</taxon>
        <taxon>Vertebrata</taxon>
        <taxon>Euteleostomi</taxon>
        <taxon>Lepidosauria</taxon>
        <taxon>Squamata</taxon>
        <taxon>Bifurcata</taxon>
        <taxon>Gekkota</taxon>
        <taxon>Sphaerodactylidae</taxon>
        <taxon>Sphaerodactylus</taxon>
    </lineage>
</organism>
<accession>A0ACB8F0U8</accession>
<dbReference type="EMBL" id="CM037625">
    <property type="protein sequence ID" value="KAH7998655.1"/>
    <property type="molecule type" value="Genomic_DNA"/>
</dbReference>
<dbReference type="Proteomes" id="UP000827872">
    <property type="component" value="Linkage Group LG12"/>
</dbReference>
<proteinExistence type="predicted"/>
<name>A0ACB8F0U8_9SAUR</name>
<keyword evidence="2" id="KW-1185">Reference proteome</keyword>